<dbReference type="GO" id="GO:0000470">
    <property type="term" value="P:maturation of LSU-rRNA"/>
    <property type="evidence" value="ECO:0007669"/>
    <property type="project" value="TreeGrafter"/>
</dbReference>
<dbReference type="PANTHER" id="PTHR15002:SF0">
    <property type="entry name" value="RIBOSOMAL BIOGENESIS PROTEIN LAS1L"/>
    <property type="match status" value="1"/>
</dbReference>
<sequence>MMELGFPKIETEVEDEGKEYSVKLVPWLSWNEWNWVRECLFSSSTESINEALKRISAWRSRGCLPIVIEVTASIIEIQLKDPFFRLGSSNEAVDSDEILSMLHCMSILRLVNGVVEKTRKKSEVSIADAANAIGIPRMLIDIRHESSHRNLPSLNIVRLASVKRKADMNLGRAGSLALDWLKSYYWEPQKNSLPFNTDGSTNIKEEIKSRLHELASHLTKKQGSEPPSKKAKRSKKQVKRTLLVLVQLYSSFPMEVVAMMLEFLCISGGDEAGPVDCSKISASAADIWKLMVTRISSKEPEFLLMILNELLQMIGTRETRALEIGLYRLSASQYKAENRLLEYLSSLVPWLIDRLKKGKGPSKIGSGDKNLMELLRKCLLVSYPGNTHLSESAILLAQMLGNENLVIKLKKLSNLRLPSITYAEECSSLPGVEKILYEQEVSISEAAKKLELLKLRRAKGNSGNTTAMPASARERESTWKEAEFWNACPIGMLPRVLGSTSVLPVLDPQIKRPEDVQVTETSCCSKRQANCDVESLEISTLNEIKSSEAEDLKGYLMIGGVWKKVRQEEIHAIESAIRILV</sequence>
<evidence type="ECO:0008006" key="3">
    <source>
        <dbReference type="Google" id="ProtNLM"/>
    </source>
</evidence>
<dbReference type="GO" id="GO:0090730">
    <property type="term" value="C:Las1 complex"/>
    <property type="evidence" value="ECO:0007669"/>
    <property type="project" value="InterPro"/>
</dbReference>
<name>A0A4Y7L0G6_PAPSO</name>
<dbReference type="GO" id="GO:0004519">
    <property type="term" value="F:endonuclease activity"/>
    <property type="evidence" value="ECO:0007669"/>
    <property type="project" value="InterPro"/>
</dbReference>
<accession>A0A4Y7L0G6</accession>
<dbReference type="GO" id="GO:0000460">
    <property type="term" value="P:maturation of 5.8S rRNA"/>
    <property type="evidence" value="ECO:0007669"/>
    <property type="project" value="TreeGrafter"/>
</dbReference>
<reference evidence="1 2" key="1">
    <citation type="journal article" date="2018" name="Science">
        <title>The opium poppy genome and morphinan production.</title>
        <authorList>
            <person name="Guo L."/>
            <person name="Winzer T."/>
            <person name="Yang X."/>
            <person name="Li Y."/>
            <person name="Ning Z."/>
            <person name="He Z."/>
            <person name="Teodor R."/>
            <person name="Lu Y."/>
            <person name="Bowser T.A."/>
            <person name="Graham I.A."/>
            <person name="Ye K."/>
        </authorList>
    </citation>
    <scope>NUCLEOTIDE SEQUENCE [LARGE SCALE GENOMIC DNA]</scope>
    <source>
        <strain evidence="2">cv. HN1</strain>
        <tissue evidence="1">Leaves</tissue>
    </source>
</reference>
<dbReference type="EMBL" id="CM010723">
    <property type="protein sequence ID" value="RZC79043.1"/>
    <property type="molecule type" value="Genomic_DNA"/>
</dbReference>
<protein>
    <recommendedName>
        <fullName evidence="3">Las1-like family protein</fullName>
    </recommendedName>
</protein>
<dbReference type="PANTHER" id="PTHR15002">
    <property type="entry name" value="RIBOSOMAL BIOGENESIS PROTEIN LAS1L"/>
    <property type="match status" value="1"/>
</dbReference>
<dbReference type="Gramene" id="RZC79043">
    <property type="protein sequence ID" value="RZC79043"/>
    <property type="gene ID" value="C5167_003250"/>
</dbReference>
<dbReference type="Pfam" id="PF04031">
    <property type="entry name" value="Las1"/>
    <property type="match status" value="1"/>
</dbReference>
<dbReference type="AlphaFoldDB" id="A0A4Y7L0G6"/>
<dbReference type="STRING" id="3469.A0A4Y7L0G6"/>
<dbReference type="Proteomes" id="UP000316621">
    <property type="component" value="Chromosome 9"/>
</dbReference>
<dbReference type="OMA" id="NGWSIAK"/>
<gene>
    <name evidence="1" type="ORF">C5167_003250</name>
</gene>
<dbReference type="InterPro" id="IPR007174">
    <property type="entry name" value="Las1"/>
</dbReference>
<organism evidence="1 2">
    <name type="scientific">Papaver somniferum</name>
    <name type="common">Opium poppy</name>
    <dbReference type="NCBI Taxonomy" id="3469"/>
    <lineage>
        <taxon>Eukaryota</taxon>
        <taxon>Viridiplantae</taxon>
        <taxon>Streptophyta</taxon>
        <taxon>Embryophyta</taxon>
        <taxon>Tracheophyta</taxon>
        <taxon>Spermatophyta</taxon>
        <taxon>Magnoliopsida</taxon>
        <taxon>Ranunculales</taxon>
        <taxon>Papaveraceae</taxon>
        <taxon>Papaveroideae</taxon>
        <taxon>Papaver</taxon>
    </lineage>
</organism>
<evidence type="ECO:0000313" key="1">
    <source>
        <dbReference type="EMBL" id="RZC79043.1"/>
    </source>
</evidence>
<dbReference type="GO" id="GO:0030687">
    <property type="term" value="C:preribosome, large subunit precursor"/>
    <property type="evidence" value="ECO:0007669"/>
    <property type="project" value="TreeGrafter"/>
</dbReference>
<keyword evidence="2" id="KW-1185">Reference proteome</keyword>
<evidence type="ECO:0000313" key="2">
    <source>
        <dbReference type="Proteomes" id="UP000316621"/>
    </source>
</evidence>
<proteinExistence type="predicted"/>